<evidence type="ECO:0000313" key="11">
    <source>
        <dbReference type="EMBL" id="MBP5857697.1"/>
    </source>
</evidence>
<dbReference type="PANTHER" id="PTHR34981">
    <property type="entry name" value="CELL DIVISION PROTEIN ZAPA"/>
    <property type="match status" value="1"/>
</dbReference>
<dbReference type="Gene3D" id="3.30.160.880">
    <property type="entry name" value="Cell division protein ZapA protomer, N-terminal domain"/>
    <property type="match status" value="1"/>
</dbReference>
<proteinExistence type="predicted"/>
<evidence type="ECO:0000313" key="12">
    <source>
        <dbReference type="Proteomes" id="UP000672602"/>
    </source>
</evidence>
<dbReference type="RefSeq" id="WP_210682282.1">
    <property type="nucleotide sequence ID" value="NZ_JAGMWN010000005.1"/>
</dbReference>
<evidence type="ECO:0000256" key="1">
    <source>
        <dbReference type="ARBA" id="ARBA00004496"/>
    </source>
</evidence>
<dbReference type="GO" id="GO:0000917">
    <property type="term" value="P:division septum assembly"/>
    <property type="evidence" value="ECO:0007669"/>
    <property type="project" value="UniProtKB-KW"/>
</dbReference>
<evidence type="ECO:0000256" key="10">
    <source>
        <dbReference type="SAM" id="Coils"/>
    </source>
</evidence>
<keyword evidence="5" id="KW-0717">Septation</keyword>
<comment type="function">
    <text evidence="7">Activator of cell division through the inhibition of FtsZ GTPase activity, therefore promoting FtsZ assembly into bundles of protofilaments necessary for the formation of the division Z ring. It is recruited early at mid-cell but it is not essential for cell division.</text>
</comment>
<dbReference type="GO" id="GO:0000921">
    <property type="term" value="P:septin ring assembly"/>
    <property type="evidence" value="ECO:0007669"/>
    <property type="project" value="TreeGrafter"/>
</dbReference>
<dbReference type="GO" id="GO:0032153">
    <property type="term" value="C:cell division site"/>
    <property type="evidence" value="ECO:0007669"/>
    <property type="project" value="TreeGrafter"/>
</dbReference>
<evidence type="ECO:0000256" key="7">
    <source>
        <dbReference type="ARBA" id="ARBA00024910"/>
    </source>
</evidence>
<keyword evidence="3" id="KW-0963">Cytoplasm</keyword>
<dbReference type="Proteomes" id="UP000672602">
    <property type="component" value="Unassembled WGS sequence"/>
</dbReference>
<dbReference type="Pfam" id="PF05164">
    <property type="entry name" value="ZapA"/>
    <property type="match status" value="1"/>
</dbReference>
<dbReference type="InterPro" id="IPR036192">
    <property type="entry name" value="Cell_div_ZapA-like_sf"/>
</dbReference>
<evidence type="ECO:0000256" key="5">
    <source>
        <dbReference type="ARBA" id="ARBA00023210"/>
    </source>
</evidence>
<evidence type="ECO:0000256" key="2">
    <source>
        <dbReference type="ARBA" id="ARBA00015195"/>
    </source>
</evidence>
<accession>A0A8J7V389</accession>
<dbReference type="SUPFAM" id="SSF102829">
    <property type="entry name" value="Cell division protein ZapA-like"/>
    <property type="match status" value="1"/>
</dbReference>
<dbReference type="EMBL" id="JAGMWN010000005">
    <property type="protein sequence ID" value="MBP5857697.1"/>
    <property type="molecule type" value="Genomic_DNA"/>
</dbReference>
<keyword evidence="6" id="KW-0131">Cell cycle</keyword>
<evidence type="ECO:0000256" key="3">
    <source>
        <dbReference type="ARBA" id="ARBA00022490"/>
    </source>
</evidence>
<dbReference type="GO" id="GO:0030428">
    <property type="term" value="C:cell septum"/>
    <property type="evidence" value="ECO:0007669"/>
    <property type="project" value="TreeGrafter"/>
</dbReference>
<comment type="caution">
    <text evidence="11">The sequence shown here is derived from an EMBL/GenBank/DDBJ whole genome shotgun (WGS) entry which is preliminary data.</text>
</comment>
<comment type="subcellular location">
    <subcellularLocation>
        <location evidence="1">Cytoplasm</location>
    </subcellularLocation>
</comment>
<sequence length="123" mass="12980">MRQLSVTINDRDYMIACEDGQEEHLGALAAQLDGRVRDLAGSIGQVGHARLLVIAGLLVSDELSDAQLEIARLKQRVDALEAEGARTAEAGADATDSARAEGAAAIDRATERLDAIAARLQDS</sequence>
<feature type="coiled-coil region" evidence="10">
    <location>
        <begin position="63"/>
        <end position="90"/>
    </location>
</feature>
<dbReference type="InterPro" id="IPR007838">
    <property type="entry name" value="Cell_div_ZapA-like"/>
</dbReference>
<evidence type="ECO:0000256" key="4">
    <source>
        <dbReference type="ARBA" id="ARBA00022618"/>
    </source>
</evidence>
<dbReference type="PANTHER" id="PTHR34981:SF1">
    <property type="entry name" value="CELL DIVISION PROTEIN ZAPA"/>
    <property type="match status" value="1"/>
</dbReference>
<evidence type="ECO:0000256" key="6">
    <source>
        <dbReference type="ARBA" id="ARBA00023306"/>
    </source>
</evidence>
<reference evidence="11" key="1">
    <citation type="submission" date="2021-04" db="EMBL/GenBank/DDBJ databases">
        <authorList>
            <person name="Zhang D.-C."/>
        </authorList>
    </citation>
    <scope>NUCLEOTIDE SEQUENCE</scope>
    <source>
        <strain evidence="11">CGMCC 1.15697</strain>
    </source>
</reference>
<evidence type="ECO:0000256" key="9">
    <source>
        <dbReference type="ARBA" id="ARBA00033158"/>
    </source>
</evidence>
<name>A0A8J7V389_9PROT</name>
<keyword evidence="12" id="KW-1185">Reference proteome</keyword>
<protein>
    <recommendedName>
        <fullName evidence="2">Cell division protein ZapA</fullName>
    </recommendedName>
    <alternativeName>
        <fullName evidence="9">Z ring-associated protein ZapA</fullName>
    </alternativeName>
</protein>
<comment type="subunit">
    <text evidence="8">Homodimer. Interacts with FtsZ.</text>
</comment>
<keyword evidence="10" id="KW-0175">Coiled coil</keyword>
<evidence type="ECO:0000256" key="8">
    <source>
        <dbReference type="ARBA" id="ARBA00026068"/>
    </source>
</evidence>
<dbReference type="AlphaFoldDB" id="A0A8J7V389"/>
<keyword evidence="4 11" id="KW-0132">Cell division</keyword>
<organism evidence="11 12">
    <name type="scientific">Marivibrio halodurans</name>
    <dbReference type="NCBI Taxonomy" id="2039722"/>
    <lineage>
        <taxon>Bacteria</taxon>
        <taxon>Pseudomonadati</taxon>
        <taxon>Pseudomonadota</taxon>
        <taxon>Alphaproteobacteria</taxon>
        <taxon>Rhodospirillales</taxon>
        <taxon>Rhodospirillaceae</taxon>
        <taxon>Marivibrio</taxon>
    </lineage>
</organism>
<dbReference type="GO" id="GO:0043093">
    <property type="term" value="P:FtsZ-dependent cytokinesis"/>
    <property type="evidence" value="ECO:0007669"/>
    <property type="project" value="TreeGrafter"/>
</dbReference>
<gene>
    <name evidence="11" type="primary">zapA</name>
    <name evidence="11" type="ORF">KAJ83_11815</name>
</gene>
<dbReference type="InterPro" id="IPR042233">
    <property type="entry name" value="Cell_div_ZapA_N"/>
</dbReference>
<dbReference type="GO" id="GO:0005829">
    <property type="term" value="C:cytosol"/>
    <property type="evidence" value="ECO:0007669"/>
    <property type="project" value="TreeGrafter"/>
</dbReference>